<keyword evidence="6 9" id="KW-0418">Kinase</keyword>
<dbReference type="InterPro" id="IPR020568">
    <property type="entry name" value="Ribosomal_Su5_D2-typ_SF"/>
</dbReference>
<dbReference type="HAMAP" id="MF_00061">
    <property type="entry name" value="IspE"/>
    <property type="match status" value="1"/>
</dbReference>
<dbReference type="SUPFAM" id="SSF55060">
    <property type="entry name" value="GHMP Kinase, C-terminal domain"/>
    <property type="match status" value="1"/>
</dbReference>
<dbReference type="EMBL" id="JBHMDG010000012">
    <property type="protein sequence ID" value="MFB9313300.1"/>
    <property type="molecule type" value="Genomic_DNA"/>
</dbReference>
<evidence type="ECO:0000256" key="3">
    <source>
        <dbReference type="ARBA" id="ARBA00017473"/>
    </source>
</evidence>
<feature type="domain" description="GHMP kinase N-terminal" evidence="10">
    <location>
        <begin position="75"/>
        <end position="153"/>
    </location>
</feature>
<keyword evidence="5 9" id="KW-0547">Nucleotide-binding</keyword>
<feature type="binding site" evidence="9">
    <location>
        <begin position="103"/>
        <end position="113"/>
    </location>
    <ligand>
        <name>ATP</name>
        <dbReference type="ChEBI" id="CHEBI:30616"/>
    </ligand>
</feature>
<evidence type="ECO:0000256" key="7">
    <source>
        <dbReference type="ARBA" id="ARBA00022840"/>
    </source>
</evidence>
<dbReference type="InterPro" id="IPR004424">
    <property type="entry name" value="IspE"/>
</dbReference>
<dbReference type="Gene3D" id="3.30.230.10">
    <property type="match status" value="1"/>
</dbReference>
<dbReference type="InterPro" id="IPR006204">
    <property type="entry name" value="GHMP_kinase_N_dom"/>
</dbReference>
<evidence type="ECO:0000256" key="6">
    <source>
        <dbReference type="ARBA" id="ARBA00022777"/>
    </source>
</evidence>
<evidence type="ECO:0000313" key="12">
    <source>
        <dbReference type="EMBL" id="MFB9313300.1"/>
    </source>
</evidence>
<feature type="active site" evidence="9">
    <location>
        <position position="145"/>
    </location>
</feature>
<comment type="similarity">
    <text evidence="1 9">Belongs to the GHMP kinase family. IspE subfamily.</text>
</comment>
<dbReference type="GO" id="GO:0050515">
    <property type="term" value="F:4-(cytidine 5'-diphospho)-2-C-methyl-D-erythritol kinase activity"/>
    <property type="evidence" value="ECO:0007669"/>
    <property type="project" value="UniProtKB-EC"/>
</dbReference>
<protein>
    <recommendedName>
        <fullName evidence="3 9">4-diphosphocytidyl-2-C-methyl-D-erythritol kinase</fullName>
        <shortName evidence="9">CMK</shortName>
        <ecNumber evidence="2 9">2.7.1.148</ecNumber>
    </recommendedName>
    <alternativeName>
        <fullName evidence="8 9">4-(cytidine-5'-diphospho)-2-C-methyl-D-erythritol kinase</fullName>
    </alternativeName>
</protein>
<evidence type="ECO:0000256" key="4">
    <source>
        <dbReference type="ARBA" id="ARBA00022679"/>
    </source>
</evidence>
<comment type="pathway">
    <text evidence="9">Isoprenoid biosynthesis; isopentenyl diphosphate biosynthesis via DXP pathway; isopentenyl diphosphate from 1-deoxy-D-xylulose 5-phosphate: step 3/6.</text>
</comment>
<evidence type="ECO:0000256" key="9">
    <source>
        <dbReference type="HAMAP-Rule" id="MF_00061"/>
    </source>
</evidence>
<dbReference type="Gene3D" id="3.30.70.890">
    <property type="entry name" value="GHMP kinase, C-terminal domain"/>
    <property type="match status" value="1"/>
</dbReference>
<dbReference type="Pfam" id="PF08544">
    <property type="entry name" value="GHMP_kinases_C"/>
    <property type="match status" value="1"/>
</dbReference>
<evidence type="ECO:0000313" key="13">
    <source>
        <dbReference type="Proteomes" id="UP001589750"/>
    </source>
</evidence>
<dbReference type="Proteomes" id="UP001589750">
    <property type="component" value="Unassembled WGS sequence"/>
</dbReference>
<reference evidence="12 13" key="1">
    <citation type="submission" date="2024-09" db="EMBL/GenBank/DDBJ databases">
        <authorList>
            <person name="Sun Q."/>
            <person name="Mori K."/>
        </authorList>
    </citation>
    <scope>NUCLEOTIDE SEQUENCE [LARGE SCALE GENOMIC DNA]</scope>
    <source>
        <strain evidence="12 13">JCM 9626</strain>
    </source>
</reference>
<feature type="active site" evidence="9">
    <location>
        <position position="15"/>
    </location>
</feature>
<dbReference type="PANTHER" id="PTHR43527:SF2">
    <property type="entry name" value="4-DIPHOSPHOCYTIDYL-2-C-METHYL-D-ERYTHRITOL KINASE, CHLOROPLASTIC"/>
    <property type="match status" value="1"/>
</dbReference>
<name>A0ABV5K9C2_9ACTN</name>
<evidence type="ECO:0000256" key="8">
    <source>
        <dbReference type="ARBA" id="ARBA00032554"/>
    </source>
</evidence>
<accession>A0ABV5K9C2</accession>
<dbReference type="RefSeq" id="WP_246083992.1">
    <property type="nucleotide sequence ID" value="NZ_JBHMDG010000012.1"/>
</dbReference>
<dbReference type="InterPro" id="IPR014721">
    <property type="entry name" value="Ribsml_uS5_D2-typ_fold_subgr"/>
</dbReference>
<dbReference type="EC" id="2.7.1.148" evidence="2 9"/>
<dbReference type="InterPro" id="IPR013750">
    <property type="entry name" value="GHMP_kinase_C_dom"/>
</dbReference>
<dbReference type="PANTHER" id="PTHR43527">
    <property type="entry name" value="4-DIPHOSPHOCYTIDYL-2-C-METHYL-D-ERYTHRITOL KINASE, CHLOROPLASTIC"/>
    <property type="match status" value="1"/>
</dbReference>
<proteinExistence type="inferred from homology"/>
<comment type="catalytic activity">
    <reaction evidence="9">
        <text>4-CDP-2-C-methyl-D-erythritol + ATP = 4-CDP-2-C-methyl-D-erythritol 2-phosphate + ADP + H(+)</text>
        <dbReference type="Rhea" id="RHEA:18437"/>
        <dbReference type="ChEBI" id="CHEBI:15378"/>
        <dbReference type="ChEBI" id="CHEBI:30616"/>
        <dbReference type="ChEBI" id="CHEBI:57823"/>
        <dbReference type="ChEBI" id="CHEBI:57919"/>
        <dbReference type="ChEBI" id="CHEBI:456216"/>
        <dbReference type="EC" id="2.7.1.148"/>
    </reaction>
</comment>
<gene>
    <name evidence="9" type="primary">ispE</name>
    <name evidence="12" type="ORF">ACFFRI_09620</name>
</gene>
<keyword evidence="7 9" id="KW-0067">ATP-binding</keyword>
<dbReference type="PIRSF" id="PIRSF010376">
    <property type="entry name" value="IspE"/>
    <property type="match status" value="1"/>
</dbReference>
<evidence type="ECO:0000256" key="1">
    <source>
        <dbReference type="ARBA" id="ARBA00009684"/>
    </source>
</evidence>
<comment type="function">
    <text evidence="9">Catalyzes the phosphorylation of the position 2 hydroxy group of 4-diphosphocytidyl-2C-methyl-D-erythritol.</text>
</comment>
<sequence>MITVPTAVTVRAPAKINLHLGVGAVGADGFHPLTTVYQAVGLCDDLTAHPADDLSVELATADWVDAGVIPTDASNLAHRAATLLGRHHGRELTGRLVVEKAIPVAGGLAGGSADAAAALVALDRLHDLRTSDDDLLRLAADLGSDVPFALIGGTALGTGRGELVDPVTDAGTWWWVLVPSLEGMSTPVVYAHFDRLFPDAPATPPGADELLDALRTGQPLSLARTLHNDLQDPAIDLRPELGLLIERGESEGALRGLVSGSGPTVVFLCESADHARDLAGALMRTGHPVVLVANGAVAGSHLVPSHV</sequence>
<keyword evidence="13" id="KW-1185">Reference proteome</keyword>
<feature type="domain" description="GHMP kinase C-terminal" evidence="11">
    <location>
        <begin position="211"/>
        <end position="282"/>
    </location>
</feature>
<keyword evidence="9" id="KW-0414">Isoprene biosynthesis</keyword>
<organism evidence="12 13">
    <name type="scientific">Nocardioides plantarum</name>
    <dbReference type="NCBI Taxonomy" id="29299"/>
    <lineage>
        <taxon>Bacteria</taxon>
        <taxon>Bacillati</taxon>
        <taxon>Actinomycetota</taxon>
        <taxon>Actinomycetes</taxon>
        <taxon>Propionibacteriales</taxon>
        <taxon>Nocardioidaceae</taxon>
        <taxon>Nocardioides</taxon>
    </lineage>
</organism>
<dbReference type="SUPFAM" id="SSF54211">
    <property type="entry name" value="Ribosomal protein S5 domain 2-like"/>
    <property type="match status" value="1"/>
</dbReference>
<dbReference type="NCBIfam" id="TIGR00154">
    <property type="entry name" value="ispE"/>
    <property type="match status" value="1"/>
</dbReference>
<dbReference type="NCBIfam" id="NF002870">
    <property type="entry name" value="PRK03188.1"/>
    <property type="match status" value="1"/>
</dbReference>
<comment type="caution">
    <text evidence="12">The sequence shown here is derived from an EMBL/GenBank/DDBJ whole genome shotgun (WGS) entry which is preliminary data.</text>
</comment>
<evidence type="ECO:0000259" key="11">
    <source>
        <dbReference type="Pfam" id="PF08544"/>
    </source>
</evidence>
<dbReference type="InterPro" id="IPR036554">
    <property type="entry name" value="GHMP_kinase_C_sf"/>
</dbReference>
<evidence type="ECO:0000256" key="5">
    <source>
        <dbReference type="ARBA" id="ARBA00022741"/>
    </source>
</evidence>
<evidence type="ECO:0000256" key="2">
    <source>
        <dbReference type="ARBA" id="ARBA00012052"/>
    </source>
</evidence>
<evidence type="ECO:0000259" key="10">
    <source>
        <dbReference type="Pfam" id="PF00288"/>
    </source>
</evidence>
<dbReference type="Pfam" id="PF00288">
    <property type="entry name" value="GHMP_kinases_N"/>
    <property type="match status" value="1"/>
</dbReference>
<keyword evidence="4 9" id="KW-0808">Transferase</keyword>